<dbReference type="RefSeq" id="WP_149435550.1">
    <property type="nucleotide sequence ID" value="NZ_VTPX01000005.1"/>
</dbReference>
<dbReference type="AlphaFoldDB" id="A0A640WED7"/>
<evidence type="ECO:0000313" key="2">
    <source>
        <dbReference type="Proteomes" id="UP000466024"/>
    </source>
</evidence>
<gene>
    <name evidence="1" type="ORF">F0A16_11630</name>
</gene>
<dbReference type="EMBL" id="VTPX01000005">
    <property type="protein sequence ID" value="KAA0018350.1"/>
    <property type="molecule type" value="Genomic_DNA"/>
</dbReference>
<sequence>MSQFPEIDKLNEVARKARDKCEDKLRATLPPGTRVEIKSGPEWLGPYEVQEYGKFSYGAVQLKNPETGVERRAGYQQVRKA</sequence>
<accession>A0A640WED7</accession>
<name>A0A640WED7_9GAMM</name>
<protein>
    <submittedName>
        <fullName evidence="1">Uncharacterized protein</fullName>
    </submittedName>
</protein>
<keyword evidence="2" id="KW-1185">Reference proteome</keyword>
<dbReference type="Proteomes" id="UP000466024">
    <property type="component" value="Unassembled WGS sequence"/>
</dbReference>
<comment type="caution">
    <text evidence="1">The sequence shown here is derived from an EMBL/GenBank/DDBJ whole genome shotgun (WGS) entry which is preliminary data.</text>
</comment>
<evidence type="ECO:0000313" key="1">
    <source>
        <dbReference type="EMBL" id="KAA0018350.1"/>
    </source>
</evidence>
<proteinExistence type="predicted"/>
<organism evidence="1 2">
    <name type="scientific">Salinicola corii</name>
    <dbReference type="NCBI Taxonomy" id="2606937"/>
    <lineage>
        <taxon>Bacteria</taxon>
        <taxon>Pseudomonadati</taxon>
        <taxon>Pseudomonadota</taxon>
        <taxon>Gammaproteobacteria</taxon>
        <taxon>Oceanospirillales</taxon>
        <taxon>Halomonadaceae</taxon>
        <taxon>Salinicola</taxon>
    </lineage>
</organism>
<reference evidence="1 2" key="1">
    <citation type="submission" date="2019-08" db="EMBL/GenBank/DDBJ databases">
        <title>Bioinformatics analysis of the strain L3 and L5.</title>
        <authorList>
            <person name="Li X."/>
        </authorList>
    </citation>
    <scope>NUCLEOTIDE SEQUENCE [LARGE SCALE GENOMIC DNA]</scope>
    <source>
        <strain evidence="1 2">L3</strain>
    </source>
</reference>